<gene>
    <name evidence="1" type="ORF">CSX00_05830</name>
</gene>
<protein>
    <recommendedName>
        <fullName evidence="3">Type VII secretion effector, SACOL2603 family</fullName>
    </recommendedName>
</protein>
<evidence type="ECO:0008006" key="3">
    <source>
        <dbReference type="Google" id="ProtNLM"/>
    </source>
</evidence>
<proteinExistence type="predicted"/>
<evidence type="ECO:0000313" key="2">
    <source>
        <dbReference type="Proteomes" id="UP000224317"/>
    </source>
</evidence>
<name>A0A2G3EAT3_9FIRM</name>
<sequence>MSTTNSSSNTIGGAAIGAVNTAVAASAKAARVALDIDVFEESVKDIEAQRDLIIEDSLTYAEIDAETNNNATVPTFVTANENIDDMLKSLKQQVTQVTETMHNVLSNYVAVDEDATHSVNYDDSKVKYTGHTV</sequence>
<organism evidence="1 2">
    <name type="scientific">Pseudobutyrivibrio ruminis</name>
    <dbReference type="NCBI Taxonomy" id="46206"/>
    <lineage>
        <taxon>Bacteria</taxon>
        <taxon>Bacillati</taxon>
        <taxon>Bacillota</taxon>
        <taxon>Clostridia</taxon>
        <taxon>Lachnospirales</taxon>
        <taxon>Lachnospiraceae</taxon>
        <taxon>Pseudobutyrivibrio</taxon>
    </lineage>
</organism>
<comment type="caution">
    <text evidence="1">The sequence shown here is derived from an EMBL/GenBank/DDBJ whole genome shotgun (WGS) entry which is preliminary data.</text>
</comment>
<keyword evidence="2" id="KW-1185">Reference proteome</keyword>
<reference evidence="1" key="1">
    <citation type="submission" date="2017-10" db="EMBL/GenBank/DDBJ databases">
        <title>Resolving the taxonomy of Roseburia spp., Eubacterium rectale and Agathobacter spp. through phylogenomic analysis.</title>
        <authorList>
            <person name="Sheridan P.O."/>
            <person name="Walker A.W."/>
            <person name="Duncan S.H."/>
            <person name="Scott K.P."/>
            <person name="Toole P.W.O."/>
            <person name="Luis P."/>
            <person name="Flint H.J."/>
        </authorList>
    </citation>
    <scope>NUCLEOTIDE SEQUENCE [LARGE SCALE GENOMIC DNA]</scope>
    <source>
        <strain evidence="1">JK10</strain>
    </source>
</reference>
<dbReference type="RefSeq" id="WP_099413109.1">
    <property type="nucleotide sequence ID" value="NZ_PDYH01000019.1"/>
</dbReference>
<dbReference type="Proteomes" id="UP000224317">
    <property type="component" value="Unassembled WGS sequence"/>
</dbReference>
<dbReference type="AlphaFoldDB" id="A0A2G3EAT3"/>
<accession>A0A2G3EAT3</accession>
<evidence type="ECO:0000313" key="1">
    <source>
        <dbReference type="EMBL" id="PHU40406.1"/>
    </source>
</evidence>
<dbReference type="EMBL" id="PDYH01000019">
    <property type="protein sequence ID" value="PHU40406.1"/>
    <property type="molecule type" value="Genomic_DNA"/>
</dbReference>